<dbReference type="PANTHER" id="PTHR12058">
    <property type="entry name" value="ARP2/3 COMPLEX 34 KDA SUBUNIT"/>
    <property type="match status" value="1"/>
</dbReference>
<dbReference type="OrthoDB" id="148331at2759"/>
<dbReference type="SUPFAM" id="SSF69645">
    <property type="entry name" value="Arp2/3 complex subunits"/>
    <property type="match status" value="2"/>
</dbReference>
<evidence type="ECO:0000256" key="3">
    <source>
        <dbReference type="ARBA" id="ARBA00022490"/>
    </source>
</evidence>
<dbReference type="Proteomes" id="UP000699462">
    <property type="component" value="Unassembled WGS sequence"/>
</dbReference>
<evidence type="ECO:0000256" key="4">
    <source>
        <dbReference type="ARBA" id="ARBA00023203"/>
    </source>
</evidence>
<evidence type="ECO:0000256" key="2">
    <source>
        <dbReference type="ARBA" id="ARBA00007192"/>
    </source>
</evidence>
<keyword evidence="8" id="KW-1185">Reference proteome</keyword>
<comment type="caution">
    <text evidence="7">The sequence shown here is derived from an EMBL/GenBank/DDBJ whole genome shotgun (WGS) entry which is preliminary data.</text>
</comment>
<evidence type="ECO:0000256" key="6">
    <source>
        <dbReference type="RuleBase" id="RU364015"/>
    </source>
</evidence>
<comment type="function">
    <text evidence="6">Functions as actin-binding component of the Arp2/3 complex which is involved in regulation of actin polymerization and together with an activating nucleation-promoting factor (NPF) mediates the formation of branched actin networks.</text>
</comment>
<evidence type="ECO:0000256" key="1">
    <source>
        <dbReference type="ARBA" id="ARBA00004245"/>
    </source>
</evidence>
<evidence type="ECO:0000313" key="7">
    <source>
        <dbReference type="EMBL" id="KAF8569806.1"/>
    </source>
</evidence>
<dbReference type="GO" id="GO:0051015">
    <property type="term" value="F:actin filament binding"/>
    <property type="evidence" value="ECO:0007669"/>
    <property type="project" value="TreeGrafter"/>
</dbReference>
<dbReference type="Pfam" id="PF04045">
    <property type="entry name" value="P34-Arc"/>
    <property type="match status" value="1"/>
</dbReference>
<accession>A0A8T0DR42</accession>
<dbReference type="InterPro" id="IPR007188">
    <property type="entry name" value="ARPC2"/>
</dbReference>
<evidence type="ECO:0000256" key="5">
    <source>
        <dbReference type="ARBA" id="ARBA00023212"/>
    </source>
</evidence>
<reference evidence="7 8" key="1">
    <citation type="submission" date="2019-07" db="EMBL/GenBank/DDBJ databases">
        <title>Annotation for the trematode Paragonimus westermani.</title>
        <authorList>
            <person name="Choi Y.-J."/>
        </authorList>
    </citation>
    <scope>NUCLEOTIDE SEQUENCE [LARGE SCALE GENOMIC DNA]</scope>
    <source>
        <strain evidence="7">180907_Pwestermani</strain>
    </source>
</reference>
<proteinExistence type="inferred from homology"/>
<dbReference type="PANTHER" id="PTHR12058:SF0">
    <property type="entry name" value="ACTIN-RELATED PROTEIN 2_3 COMPLEX SUBUNIT 2"/>
    <property type="match status" value="1"/>
</dbReference>
<dbReference type="FunFam" id="3.30.1460.20:FF:000002">
    <property type="entry name" value="Arp2/3 complex 34 kDa subunit"/>
    <property type="match status" value="1"/>
</dbReference>
<sequence>MILLDTHNQAVEDILINRFEAAKQDPEQKVRLNYTVADFDGVTYNITDGGEKRKLFVSISLSFFDELKQHGVVEFLRQEYGNLLATQTQPSQSSTLIIDLDNLPEDHSQLAHKCALLKRNCMASLFVKFFDLQPQVNPKSDGTRAVIHYRPEETIYIHALHDRVTVIFSTLFQDPDDMLIGKLFMQEFVESRRRLDRAPQVLYSYRTPPAELRGMNTVVSDQVAYITFVLGPRHITTGPVRQKTIDLIQMLRNYLHYHLKCSKAYIQMRMRAKTVEFLKVINRARVEITGTPVITVAPTGEISPLYAAALAAKSGNIAEATESRSSRFG</sequence>
<keyword evidence="4 6" id="KW-0009">Actin-binding</keyword>
<dbReference type="GO" id="GO:0030041">
    <property type="term" value="P:actin filament polymerization"/>
    <property type="evidence" value="ECO:0007669"/>
    <property type="project" value="InterPro"/>
</dbReference>
<dbReference type="GO" id="GO:0005885">
    <property type="term" value="C:Arp2/3 protein complex"/>
    <property type="evidence" value="ECO:0007669"/>
    <property type="project" value="InterPro"/>
</dbReference>
<comment type="subcellular location">
    <subcellularLocation>
        <location evidence="1 6">Cytoplasm</location>
        <location evidence="1 6">Cytoskeleton</location>
    </subcellularLocation>
</comment>
<evidence type="ECO:0000313" key="8">
    <source>
        <dbReference type="Proteomes" id="UP000699462"/>
    </source>
</evidence>
<dbReference type="Gene3D" id="3.30.1460.20">
    <property type="match status" value="2"/>
</dbReference>
<organism evidence="7 8">
    <name type="scientific">Paragonimus westermani</name>
    <dbReference type="NCBI Taxonomy" id="34504"/>
    <lineage>
        <taxon>Eukaryota</taxon>
        <taxon>Metazoa</taxon>
        <taxon>Spiralia</taxon>
        <taxon>Lophotrochozoa</taxon>
        <taxon>Platyhelminthes</taxon>
        <taxon>Trematoda</taxon>
        <taxon>Digenea</taxon>
        <taxon>Plagiorchiida</taxon>
        <taxon>Troglotremata</taxon>
        <taxon>Troglotrematidae</taxon>
        <taxon>Paragonimus</taxon>
    </lineage>
</organism>
<name>A0A8T0DR42_9TREM</name>
<dbReference type="GO" id="GO:0005200">
    <property type="term" value="F:structural constituent of cytoskeleton"/>
    <property type="evidence" value="ECO:0007669"/>
    <property type="project" value="TreeGrafter"/>
</dbReference>
<dbReference type="EMBL" id="JTDF01001582">
    <property type="protein sequence ID" value="KAF8569806.1"/>
    <property type="molecule type" value="Genomic_DNA"/>
</dbReference>
<dbReference type="AlphaFoldDB" id="A0A8T0DR42"/>
<protein>
    <recommendedName>
        <fullName evidence="6">Arp2/3 complex 34 kDa subunit</fullName>
    </recommendedName>
</protein>
<keyword evidence="5 6" id="KW-0206">Cytoskeleton</keyword>
<gene>
    <name evidence="7" type="ORF">P879_03257</name>
</gene>
<keyword evidence="3 6" id="KW-0963">Cytoplasm</keyword>
<comment type="similarity">
    <text evidence="2 6">Belongs to the ARPC2 family.</text>
</comment>
<dbReference type="GO" id="GO:0034314">
    <property type="term" value="P:Arp2/3 complex-mediated actin nucleation"/>
    <property type="evidence" value="ECO:0007669"/>
    <property type="project" value="InterPro"/>
</dbReference>
<dbReference type="InterPro" id="IPR034666">
    <property type="entry name" value="ARPC2/4"/>
</dbReference>
<comment type="subunit">
    <text evidence="6">Component of the Arp2/3 complex.</text>
</comment>